<evidence type="ECO:0000256" key="6">
    <source>
        <dbReference type="ARBA" id="ARBA00023212"/>
    </source>
</evidence>
<feature type="coiled-coil region" evidence="8">
    <location>
        <begin position="1088"/>
        <end position="1115"/>
    </location>
</feature>
<dbReference type="GO" id="GO:0034451">
    <property type="term" value="C:centriolar satellite"/>
    <property type="evidence" value="ECO:0007669"/>
    <property type="project" value="TreeGrafter"/>
</dbReference>
<dbReference type="GO" id="GO:0035869">
    <property type="term" value="C:ciliary transition zone"/>
    <property type="evidence" value="ECO:0007669"/>
    <property type="project" value="TreeGrafter"/>
</dbReference>
<feature type="coiled-coil region" evidence="8">
    <location>
        <begin position="1289"/>
        <end position="1348"/>
    </location>
</feature>
<organism evidence="10 11">
    <name type="scientific">Phlebotomus papatasi</name>
    <name type="common">Sandfly</name>
    <dbReference type="NCBI Taxonomy" id="29031"/>
    <lineage>
        <taxon>Eukaryota</taxon>
        <taxon>Metazoa</taxon>
        <taxon>Ecdysozoa</taxon>
        <taxon>Arthropoda</taxon>
        <taxon>Hexapoda</taxon>
        <taxon>Insecta</taxon>
        <taxon>Pterygota</taxon>
        <taxon>Neoptera</taxon>
        <taxon>Endopterygota</taxon>
        <taxon>Diptera</taxon>
        <taxon>Nematocera</taxon>
        <taxon>Psychodoidea</taxon>
        <taxon>Psychodidae</taxon>
        <taxon>Phlebotomus</taxon>
        <taxon>Phlebotomus</taxon>
    </lineage>
</organism>
<dbReference type="RefSeq" id="XP_055701706.1">
    <property type="nucleotide sequence ID" value="XM_055845731.1"/>
</dbReference>
<keyword evidence="5 8" id="KW-0175">Coiled coil</keyword>
<feature type="coiled-coil region" evidence="8">
    <location>
        <begin position="1384"/>
        <end position="1418"/>
    </location>
</feature>
<feature type="coiled-coil region" evidence="8">
    <location>
        <begin position="881"/>
        <end position="998"/>
    </location>
</feature>
<feature type="region of interest" description="Disordered" evidence="9">
    <location>
        <begin position="1665"/>
        <end position="1695"/>
    </location>
</feature>
<evidence type="ECO:0000313" key="10">
    <source>
        <dbReference type="EnsemblMetazoa" id="PPAI009567-PA"/>
    </source>
</evidence>
<feature type="region of interest" description="Disordered" evidence="9">
    <location>
        <begin position="319"/>
        <end position="344"/>
    </location>
</feature>
<sequence length="1972" mass="229344">MEVNWRQILSVSPEKIEDEDKKDEIFEEIIHVSDYDKFDGKTYRKLFKLCQHLLRYKGEQVASLLAELDALATKEAEMEILGTPEYKSLESENTKLRKQVERLEFSNVQSKGKIKELSEEILNLQKKYQDSQFGSEREDSPDALSDLDRQQELLNNISAKNKHIKRLLRDIETLEKESGGLTKQIQELRGALDEATSSLASVTDKYAEAKYKIREQNDFIEALGVKVKDLEGVIEGMQREMEERDMEIDSFGRKLEERAYAWKNLIEEKDAELEKLKEKYEELLEQHPGYNIDAERKEMRRLAEELKLKEEKVTLLEKQLEESRQSQSREIPEKSGKGESNCCEDKQTLLDQAKEKITELEFSMISLEEDNVLKAKQALEAIDALRQYESGTDGLPQALTKISNLERKVKSRDKQICALVAELNTLQNLASENVVLRKKLGIAEDEFISTTSFHAKKRKLVKLTERLQLKLRASEEMRLQLKLEKNDLKRRLGSHPRPESEDLPVDSKICEKCLKTFIPDDNICLSCSKTDIRVKDENDLEKKITKLEENYKVVVDENENLRIGMHEILHQLRDYDATSEHITIDSSTLEKLLHALDARSVSGWYHPAMRMQNELMVVKERELALKERVRVSERQTSTQTIQEDSKNPVGIDKVTQTDFTEEVSMNFDTILCHLCEKNKELEEFREKCTSLATELQQKIIESDSMKHYSVELNQLREVLSLSEDQRDQNLLKKSEEFSNLEREIQTNRRKLEFLMVDFENVSEELKQERKDRLFLVGELEKELTNRRTKIRYLEQEINEIREKNSQQISETEYKKLEEQLQRNTNKLARICKESFENLPATEKERILQDDLETFRDFAIVDSNLTVDLVTRTEFLDMKYDARKAKEEVARLKIEQTHLQEVLQIAQRQISSQQELLTNYSDEEISLRHLVVDLQCVGSDKQLIARCAREIENLKENELKLKKQIENLTTKLKDLEGKFQESEDKLKTSEEEASKNRKNDLLKIQYLSQSLQYLKTSYCKFTPLFLIEEFVSTLGKVLNLKQSLQEEQSIRESQFLEQNLEKCLEKIRESISHDTIEDKIALVKQQTYSEAIEQRLEESRRKQEEIQKELMDLKISTATSIQHWNTLELLLKTNGPKKEQKINCVEKQIQNSPEMANKATNTEGEYQSTPLDIPQKVALEKYPAPQQTDNKMSETEMKASNKCLESQLKQAMILASTRSTLLLETESRLAEAQGRIKAFEKNLEEKDKLLKEEREKNLNNGDKSGHKDDNILSITIASLQNLLLEKDTTLSRYQELLKTERNEHSKSSNEYQKEIESLRAELDQLSRKLREKETAIEDMEQKLKETHAKIKIDSPGVSPESEKLFLDDRYLDEMFLDEKKVLAVDEAQKSHIESLERKIMENEEEIRRMQLQLREVSNREAMWEKSLTEKDREISALNERFNTDLRDLSDNITNRREIEQLREMLEEKDRHINDLTDTLTHFHDDQQKFMSDATLHSADQLAQLSAELSRAEATNKVLNTQIEALKRQITNLSQREKQAREMVKTLKNQLIRRPVISIKNERITSREENLQRRLEQVQSELMDTKEELRKQTNLAESRKAKNASDLNLWEKQKRWQGVAEKLKVKLAEKESELEKLKVSFNTAKATISRLERERHVLETRLRGGSRFCHSPSCPHSHAGKYTPAESPESDDEYEDGQIKGVTGLSTVPRGVDGLENGQEIIEALKARIESQQRKIVAMELEGKGSSAVVNEVEKLQERVSSLEAQNLRLEARNLQLQLDNDMLKQGDDGERQKRRIKHMEDYILVLKNELSQANAKGKVSIANQPLSDSHQTILALKRLVERLKVENKTLKEGKVPAKESISKESFEKLKAEYEKMQNLHAEALARVSSLEIELDLHARAKVDGTGRDSTEDVLEDTAAIREKLRQRTELLEKAKLLLTRAAAKEKNLREQIVFWKRKCSELQNVPFIEETSE</sequence>
<feature type="coiled-coil region" evidence="8">
    <location>
        <begin position="1453"/>
        <end position="1593"/>
    </location>
</feature>
<dbReference type="OrthoDB" id="6351660at2759"/>
<dbReference type="GO" id="GO:1905349">
    <property type="term" value="P:ciliary transition zone assembly"/>
    <property type="evidence" value="ECO:0007669"/>
    <property type="project" value="TreeGrafter"/>
</dbReference>
<feature type="coiled-coil region" evidence="8">
    <location>
        <begin position="1713"/>
        <end position="1783"/>
    </location>
</feature>
<dbReference type="PANTHER" id="PTHR18879:SF20">
    <property type="entry name" value="CENTROSOMAL PROTEIN OF 290 KDA"/>
    <property type="match status" value="1"/>
</dbReference>
<dbReference type="EnsemblMetazoa" id="PPAI009567-RA">
    <property type="protein sequence ID" value="PPAI009567-PA"/>
    <property type="gene ID" value="PPAI009567"/>
</dbReference>
<accession>A0A1B0DMH5</accession>
<dbReference type="VEuPathDB" id="VectorBase:PPAPM1_009973"/>
<dbReference type="InterPro" id="IPR026201">
    <property type="entry name" value="Cep290"/>
</dbReference>
<feature type="coiled-coil region" evidence="8">
    <location>
        <begin position="1221"/>
        <end position="1255"/>
    </location>
</feature>
<dbReference type="GO" id="GO:1905515">
    <property type="term" value="P:non-motile cilium assembly"/>
    <property type="evidence" value="ECO:0007669"/>
    <property type="project" value="TreeGrafter"/>
</dbReference>
<keyword evidence="6" id="KW-0206">Cytoskeleton</keyword>
<dbReference type="CTD" id="80184"/>
<name>A0A1B0DMH5_PHLPP</name>
<reference evidence="10" key="1">
    <citation type="submission" date="2022-08" db="UniProtKB">
        <authorList>
            <consortium name="EnsemblMetazoa"/>
        </authorList>
    </citation>
    <scope>IDENTIFICATION</scope>
    <source>
        <strain evidence="10">Israel</strain>
    </source>
</reference>
<dbReference type="KEGG" id="ppap:129800982"/>
<keyword evidence="4" id="KW-0970">Cilium biogenesis/degradation</keyword>
<dbReference type="Gene3D" id="1.10.287.1490">
    <property type="match status" value="1"/>
</dbReference>
<protein>
    <recommendedName>
        <fullName evidence="12">Centrosomal protein of 290kDa coiled-coil region domain-containing protein</fullName>
    </recommendedName>
</protein>
<keyword evidence="11" id="KW-1185">Reference proteome</keyword>
<feature type="coiled-coil region" evidence="8">
    <location>
        <begin position="1832"/>
        <end position="1892"/>
    </location>
</feature>
<evidence type="ECO:0008006" key="12">
    <source>
        <dbReference type="Google" id="ProtNLM"/>
    </source>
</evidence>
<keyword evidence="3" id="KW-0963">Cytoplasm</keyword>
<feature type="coiled-coil region" evidence="8">
    <location>
        <begin position="86"/>
        <end position="127"/>
    </location>
</feature>
<feature type="coiled-coil region" evidence="8">
    <location>
        <begin position="1618"/>
        <end position="1659"/>
    </location>
</feature>
<evidence type="ECO:0000256" key="1">
    <source>
        <dbReference type="ARBA" id="ARBA00004120"/>
    </source>
</evidence>
<evidence type="ECO:0000256" key="2">
    <source>
        <dbReference type="ARBA" id="ARBA00004300"/>
    </source>
</evidence>
<feature type="compositionally biased region" description="Basic and acidic residues" evidence="9">
    <location>
        <begin position="330"/>
        <end position="344"/>
    </location>
</feature>
<proteinExistence type="predicted"/>
<evidence type="ECO:0000256" key="7">
    <source>
        <dbReference type="ARBA" id="ARBA00023273"/>
    </source>
</evidence>
<evidence type="ECO:0000313" key="11">
    <source>
        <dbReference type="Proteomes" id="UP000092462"/>
    </source>
</evidence>
<evidence type="ECO:0000256" key="8">
    <source>
        <dbReference type="SAM" id="Coils"/>
    </source>
</evidence>
<dbReference type="GeneID" id="129800982"/>
<evidence type="ECO:0000256" key="5">
    <source>
        <dbReference type="ARBA" id="ARBA00023054"/>
    </source>
</evidence>
<dbReference type="GO" id="GO:0097711">
    <property type="term" value="P:ciliary basal body-plasma membrane docking"/>
    <property type="evidence" value="ECO:0007669"/>
    <property type="project" value="TreeGrafter"/>
</dbReference>
<keyword evidence="7" id="KW-0966">Cell projection</keyword>
<dbReference type="Proteomes" id="UP000092462">
    <property type="component" value="Unassembled WGS sequence"/>
</dbReference>
<feature type="coiled-coil region" evidence="8">
    <location>
        <begin position="1930"/>
        <end position="1964"/>
    </location>
</feature>
<evidence type="ECO:0000256" key="3">
    <source>
        <dbReference type="ARBA" id="ARBA00022490"/>
    </source>
</evidence>
<evidence type="ECO:0000256" key="4">
    <source>
        <dbReference type="ARBA" id="ARBA00022794"/>
    </source>
</evidence>
<dbReference type="EMBL" id="AJVK01001342">
    <property type="status" value="NOT_ANNOTATED_CDS"/>
    <property type="molecule type" value="Genomic_DNA"/>
</dbReference>
<feature type="coiled-coil region" evidence="8">
    <location>
        <begin position="730"/>
        <end position="833"/>
    </location>
</feature>
<dbReference type="VEuPathDB" id="VectorBase:PPAI009567"/>
<comment type="subcellular location">
    <subcellularLocation>
        <location evidence="1">Cytoplasm</location>
        <location evidence="1">Cytoskeleton</location>
        <location evidence="1">Cilium basal body</location>
    </subcellularLocation>
    <subcellularLocation>
        <location evidence="2">Cytoplasm</location>
        <location evidence="2">Cytoskeleton</location>
        <location evidence="2">Microtubule organizing center</location>
        <location evidence="2">Centrosome</location>
    </subcellularLocation>
</comment>
<dbReference type="PANTHER" id="PTHR18879">
    <property type="entry name" value="CENTROSOMAL PROTEIN OF 290 KDA"/>
    <property type="match status" value="1"/>
</dbReference>
<evidence type="ECO:0000256" key="9">
    <source>
        <dbReference type="SAM" id="MobiDB-lite"/>
    </source>
</evidence>